<keyword evidence="5" id="KW-0547">Nucleotide-binding</keyword>
<evidence type="ECO:0000256" key="3">
    <source>
        <dbReference type="ARBA" id="ARBA00012202"/>
    </source>
</evidence>
<evidence type="ECO:0000256" key="14">
    <source>
        <dbReference type="SAM" id="Phobius"/>
    </source>
</evidence>
<dbReference type="InterPro" id="IPR001054">
    <property type="entry name" value="A/G_cyclase"/>
</dbReference>
<evidence type="ECO:0000256" key="10">
    <source>
        <dbReference type="ARBA" id="ARBA00023239"/>
    </source>
</evidence>
<evidence type="ECO:0000259" key="16">
    <source>
        <dbReference type="PROSITE" id="PS50125"/>
    </source>
</evidence>
<keyword evidence="9" id="KW-0325">Glycoprotein</keyword>
<dbReference type="PROSITE" id="PS00452">
    <property type="entry name" value="GUANYLATE_CYCLASE_1"/>
    <property type="match status" value="1"/>
</dbReference>
<dbReference type="WBParaSite" id="MBELARI_LOCUS19581">
    <property type="protein sequence ID" value="MBELARI_LOCUS19581"/>
    <property type="gene ID" value="MBELARI_LOCUS19581"/>
</dbReference>
<evidence type="ECO:0000256" key="11">
    <source>
        <dbReference type="ARBA" id="ARBA00023293"/>
    </source>
</evidence>
<dbReference type="Pfam" id="PF00211">
    <property type="entry name" value="Guanylate_cyc"/>
    <property type="match status" value="1"/>
</dbReference>
<dbReference type="GO" id="GO:0007168">
    <property type="term" value="P:receptor guanylyl cyclase signaling pathway"/>
    <property type="evidence" value="ECO:0007669"/>
    <property type="project" value="TreeGrafter"/>
</dbReference>
<dbReference type="Proteomes" id="UP000887575">
    <property type="component" value="Unassembled WGS sequence"/>
</dbReference>
<keyword evidence="10 12" id="KW-0456">Lyase</keyword>
<dbReference type="InterPro" id="IPR001245">
    <property type="entry name" value="Ser-Thr/Tyr_kinase_cat_dom"/>
</dbReference>
<dbReference type="GO" id="GO:0005886">
    <property type="term" value="C:plasma membrane"/>
    <property type="evidence" value="ECO:0007669"/>
    <property type="project" value="TreeGrafter"/>
</dbReference>
<keyword evidence="7 14" id="KW-0472">Membrane</keyword>
<keyword evidence="6 14" id="KW-1133">Transmembrane helix</keyword>
<sequence>MAGQRKSLVQSGSVQTDGKKLQTPFTLAVLGPATCLDGSCNDGGLRYVMSALSLASQYVTLNSNQTNEISNSSSLKFFADFRPIVIDNLNQNPVAAASTASRLKNVTAIYGLTQNCDVETAVTGFYEKMTIVDNCGYNQQLMVGFPTTSVFLSASPGLSGNALSVLISQFGWSHIGLISPLFLSTFDSNVRDEASAALINCGVSILLDSRYDVTANHNYTLTKVSQDVQAARVFVGIDPTGTVCRNFLLSLAQLGLHSTGQYFLICSLSYNEVREWIDTAQNATNLGNNDFTNYNVTDADMDLVLRNALFFTDGPPPGYADKGWENYMNEGNDWIQTNYGMNDGPTYWDRFSRVYDAAKVWMMVGAGMLDYSQDISNGSIIVQYMANRAFISITGAPDLINYYGFVSGSATIYRVANFTDGSNSTTWGFWAAGRVTIDQTNTTNWLATDIKPLSWTPKWISGGPPLDVPACGFHNELCMQPRDRLFIILSCASIVVVCILISIAAVLYRRYRFERRLHSLSFLIDRRDIILKKHVNILSTRSIRSIHDMRDSFVGHDAKGSHFLIGDFAQNFRRGSNFSRGSMVGPAPMDGFGEILDAGPIKEGDDPLDARWNNLMGFAVGMHEGALIGLKRIWKEDVQLNREVRKEIIQMQECHHENLLALKGMVVHTPSVFIVHELASRGSLKEILESDQLQLEDIFLYQMSKDIVTGLEFLHSSPIGCHGRLKSTNCLIDARWMVKLSSFGLRQLRDGEEDEEGGDQDYLWTAPEVLRWGGSLANYSEILLAKADIYSLSILLYEIFGRAGPWGDEPLTPTDILDRLGNHDPLSEKKPYRPDMTGLKQVHQAIRETIEAGWVDDPLARPTAPQIRRKLRVLTVGLKKSIMDSMVEMIEKYTARLERDITERNSELAAEKKKTEQLLKMMLPQVVAENLKNGTAVQAESFPSVTIYFSDCVGFTELSATSKPIEIVQFLNDLYTCFDQIIERFDVYKVETIADAYMVASGLPIQNGQHHAGEVASMALALLTAIDSFKIRHRPAEKVNLRIGMHSGPCVAGVVGLKMPRYCLFGDTVNTASRMESNGIPLRINCSQAARDILEQLGGYHMENRGLVEMKGKGLQMTYFVTGEDPMKRRERLSRDKVKFPTLRLPLEAMEKNENAL</sequence>
<dbReference type="FunFam" id="3.30.70.1230:FF:000105">
    <property type="entry name" value="Receptor-type guanylate cyclase gcy-21"/>
    <property type="match status" value="1"/>
</dbReference>
<dbReference type="Pfam" id="PF07714">
    <property type="entry name" value="PK_Tyr_Ser-Thr"/>
    <property type="match status" value="1"/>
</dbReference>
<feature type="transmembrane region" description="Helical" evidence="14">
    <location>
        <begin position="485"/>
        <end position="508"/>
    </location>
</feature>
<reference evidence="18" key="1">
    <citation type="submission" date="2024-02" db="UniProtKB">
        <authorList>
            <consortium name="WormBaseParasite"/>
        </authorList>
    </citation>
    <scope>IDENTIFICATION</scope>
</reference>
<evidence type="ECO:0000256" key="12">
    <source>
        <dbReference type="RuleBase" id="RU000405"/>
    </source>
</evidence>
<dbReference type="SUPFAM" id="SSF56112">
    <property type="entry name" value="Protein kinase-like (PK-like)"/>
    <property type="match status" value="1"/>
</dbReference>
<keyword evidence="8" id="KW-0675">Receptor</keyword>
<keyword evidence="17" id="KW-1185">Reference proteome</keyword>
<evidence type="ECO:0000256" key="13">
    <source>
        <dbReference type="RuleBase" id="RU003431"/>
    </source>
</evidence>
<proteinExistence type="inferred from homology"/>
<dbReference type="GO" id="GO:0005524">
    <property type="term" value="F:ATP binding"/>
    <property type="evidence" value="ECO:0007669"/>
    <property type="project" value="InterPro"/>
</dbReference>
<dbReference type="GO" id="GO:0004383">
    <property type="term" value="F:guanylate cyclase activity"/>
    <property type="evidence" value="ECO:0007669"/>
    <property type="project" value="UniProtKB-EC"/>
</dbReference>
<keyword evidence="11 13" id="KW-0141">cGMP biosynthesis</keyword>
<dbReference type="GO" id="GO:0035556">
    <property type="term" value="P:intracellular signal transduction"/>
    <property type="evidence" value="ECO:0007669"/>
    <property type="project" value="InterPro"/>
</dbReference>
<evidence type="ECO:0000256" key="7">
    <source>
        <dbReference type="ARBA" id="ARBA00023136"/>
    </source>
</evidence>
<dbReference type="CDD" id="cd07302">
    <property type="entry name" value="CHD"/>
    <property type="match status" value="1"/>
</dbReference>
<evidence type="ECO:0000256" key="2">
    <source>
        <dbReference type="ARBA" id="ARBA00004479"/>
    </source>
</evidence>
<dbReference type="Gene3D" id="3.30.70.1230">
    <property type="entry name" value="Nucleotide cyclase"/>
    <property type="match status" value="1"/>
</dbReference>
<dbReference type="Gene3D" id="1.10.510.10">
    <property type="entry name" value="Transferase(Phosphotransferase) domain 1"/>
    <property type="match status" value="1"/>
</dbReference>
<evidence type="ECO:0000256" key="1">
    <source>
        <dbReference type="ARBA" id="ARBA00001436"/>
    </source>
</evidence>
<organism evidence="17 18">
    <name type="scientific">Mesorhabditis belari</name>
    <dbReference type="NCBI Taxonomy" id="2138241"/>
    <lineage>
        <taxon>Eukaryota</taxon>
        <taxon>Metazoa</taxon>
        <taxon>Ecdysozoa</taxon>
        <taxon>Nematoda</taxon>
        <taxon>Chromadorea</taxon>
        <taxon>Rhabditida</taxon>
        <taxon>Rhabditina</taxon>
        <taxon>Rhabditomorpha</taxon>
        <taxon>Rhabditoidea</taxon>
        <taxon>Rhabditidae</taxon>
        <taxon>Mesorhabditinae</taxon>
        <taxon>Mesorhabditis</taxon>
    </lineage>
</organism>
<dbReference type="PANTHER" id="PTHR11920:SF436">
    <property type="entry name" value="RECEPTOR-TYPE GUANYLATE CYCLASE GCY-15-RELATED"/>
    <property type="match status" value="1"/>
</dbReference>
<name>A0AAF3EZD9_9BILA</name>
<dbReference type="EC" id="4.6.1.2" evidence="3 13"/>
<dbReference type="InterPro" id="IPR018297">
    <property type="entry name" value="A/G_cyclase_CS"/>
</dbReference>
<dbReference type="InterPro" id="IPR050401">
    <property type="entry name" value="Cyclic_nucleotide_synthase"/>
</dbReference>
<dbReference type="PANTHER" id="PTHR11920">
    <property type="entry name" value="GUANYLYL CYCLASE"/>
    <property type="match status" value="1"/>
</dbReference>
<dbReference type="GO" id="GO:0004016">
    <property type="term" value="F:adenylate cyclase activity"/>
    <property type="evidence" value="ECO:0007669"/>
    <property type="project" value="TreeGrafter"/>
</dbReference>
<dbReference type="InterPro" id="IPR000719">
    <property type="entry name" value="Prot_kinase_dom"/>
</dbReference>
<evidence type="ECO:0000313" key="17">
    <source>
        <dbReference type="Proteomes" id="UP000887575"/>
    </source>
</evidence>
<evidence type="ECO:0000256" key="5">
    <source>
        <dbReference type="ARBA" id="ARBA00022741"/>
    </source>
</evidence>
<feature type="domain" description="Protein kinase" evidence="15">
    <location>
        <begin position="581"/>
        <end position="874"/>
    </location>
</feature>
<dbReference type="SUPFAM" id="SSF53822">
    <property type="entry name" value="Periplasmic binding protein-like I"/>
    <property type="match status" value="1"/>
</dbReference>
<evidence type="ECO:0000256" key="9">
    <source>
        <dbReference type="ARBA" id="ARBA00023180"/>
    </source>
</evidence>
<protein>
    <recommendedName>
        <fullName evidence="3 13">Guanylate cyclase</fullName>
        <ecNumber evidence="3 13">4.6.1.2</ecNumber>
    </recommendedName>
</protein>
<dbReference type="PROSITE" id="PS50125">
    <property type="entry name" value="GUANYLATE_CYCLASE_2"/>
    <property type="match status" value="1"/>
</dbReference>
<dbReference type="SMART" id="SM00044">
    <property type="entry name" value="CYCc"/>
    <property type="match status" value="1"/>
</dbReference>
<comment type="similarity">
    <text evidence="12">Belongs to the adenylyl cyclase class-4/guanylyl cyclase family.</text>
</comment>
<dbReference type="GO" id="GO:0001653">
    <property type="term" value="F:peptide receptor activity"/>
    <property type="evidence" value="ECO:0007669"/>
    <property type="project" value="TreeGrafter"/>
</dbReference>
<comment type="subcellular location">
    <subcellularLocation>
        <location evidence="2">Membrane</location>
        <topology evidence="2">Single-pass type I membrane protein</topology>
    </subcellularLocation>
</comment>
<dbReference type="InterPro" id="IPR029787">
    <property type="entry name" value="Nucleotide_cyclase"/>
</dbReference>
<dbReference type="SUPFAM" id="SSF55073">
    <property type="entry name" value="Nucleotide cyclase"/>
    <property type="match status" value="1"/>
</dbReference>
<dbReference type="PROSITE" id="PS50011">
    <property type="entry name" value="PROTEIN_KINASE_DOM"/>
    <property type="match status" value="1"/>
</dbReference>
<dbReference type="GO" id="GO:0004672">
    <property type="term" value="F:protein kinase activity"/>
    <property type="evidence" value="ECO:0007669"/>
    <property type="project" value="InterPro"/>
</dbReference>
<evidence type="ECO:0000256" key="4">
    <source>
        <dbReference type="ARBA" id="ARBA00022692"/>
    </source>
</evidence>
<dbReference type="InterPro" id="IPR028082">
    <property type="entry name" value="Peripla_BP_I"/>
</dbReference>
<evidence type="ECO:0000313" key="18">
    <source>
        <dbReference type="WBParaSite" id="MBELARI_LOCUS19581"/>
    </source>
</evidence>
<feature type="domain" description="Guanylate cyclase" evidence="16">
    <location>
        <begin position="946"/>
        <end position="1076"/>
    </location>
</feature>
<accession>A0AAF3EZD9</accession>
<evidence type="ECO:0000256" key="8">
    <source>
        <dbReference type="ARBA" id="ARBA00023170"/>
    </source>
</evidence>
<dbReference type="InterPro" id="IPR011009">
    <property type="entry name" value="Kinase-like_dom_sf"/>
</dbReference>
<evidence type="ECO:0000256" key="6">
    <source>
        <dbReference type="ARBA" id="ARBA00022989"/>
    </source>
</evidence>
<evidence type="ECO:0000259" key="15">
    <source>
        <dbReference type="PROSITE" id="PS50011"/>
    </source>
</evidence>
<comment type="catalytic activity">
    <reaction evidence="1 13">
        <text>GTP = 3',5'-cyclic GMP + diphosphate</text>
        <dbReference type="Rhea" id="RHEA:13665"/>
        <dbReference type="ChEBI" id="CHEBI:33019"/>
        <dbReference type="ChEBI" id="CHEBI:37565"/>
        <dbReference type="ChEBI" id="CHEBI:57746"/>
        <dbReference type="EC" id="4.6.1.2"/>
    </reaction>
</comment>
<dbReference type="AlphaFoldDB" id="A0AAF3EZD9"/>
<keyword evidence="4 14" id="KW-0812">Transmembrane</keyword>